<reference evidence="1 2" key="1">
    <citation type="submission" date="2020-03" db="EMBL/GenBank/DDBJ databases">
        <authorList>
            <person name="Pitt A."/>
            <person name="Hahn M.W."/>
        </authorList>
    </citation>
    <scope>NUCLEOTIDE SEQUENCE [LARGE SCALE GENOMIC DNA]</scope>
    <source>
        <strain evidence="1 2">5A-MARBSE</strain>
    </source>
</reference>
<evidence type="ECO:0000313" key="1">
    <source>
        <dbReference type="EMBL" id="MCZ2475516.1"/>
    </source>
</evidence>
<dbReference type="InterPro" id="IPR026265">
    <property type="entry name" value="LptC"/>
</dbReference>
<dbReference type="EMBL" id="JAANOH010000003">
    <property type="protein sequence ID" value="MCZ2475516.1"/>
    <property type="molecule type" value="Genomic_DNA"/>
</dbReference>
<keyword evidence="2" id="KW-1185">Reference proteome</keyword>
<protein>
    <submittedName>
        <fullName evidence="1">LPS export ABC transporter periplasmic protein LptC</fullName>
    </submittedName>
</protein>
<dbReference type="InterPro" id="IPR010664">
    <property type="entry name" value="LipoPS_assembly_LptC-rel"/>
</dbReference>
<proteinExistence type="predicted"/>
<dbReference type="Gene3D" id="2.60.450.10">
    <property type="entry name" value="Lipopolysaccharide (LPS) transport protein A like domain"/>
    <property type="match status" value="1"/>
</dbReference>
<organism evidence="1 2">
    <name type="scientific">Aquirufa ecclesiirivi</name>
    <dbReference type="NCBI Taxonomy" id="2715124"/>
    <lineage>
        <taxon>Bacteria</taxon>
        <taxon>Pseudomonadati</taxon>
        <taxon>Bacteroidota</taxon>
        <taxon>Cytophagia</taxon>
        <taxon>Cytophagales</taxon>
        <taxon>Flectobacillaceae</taxon>
        <taxon>Aquirufa</taxon>
    </lineage>
</organism>
<accession>A0ABT4JGW3</accession>
<sequence>MVPKGETQLTPAMRDLRNLFLLLVLSIVSLACREEKTAKNLIYVGPKSELTDIDMVYSDSARTVVRMVTPSQITLYSEDRVYPKEVKLWFYDKMGNVTSQVRGDSAHFFRQKNSYKMMGNVVIFNVQQAETLKTEEFTWLPEEKRVFTDKPVQIRTKKEIIYGVGMDAAQDFTHYSLRHVTNSVLTVESLPTN</sequence>
<dbReference type="PROSITE" id="PS51257">
    <property type="entry name" value="PROKAR_LIPOPROTEIN"/>
    <property type="match status" value="1"/>
</dbReference>
<dbReference type="NCBIfam" id="TIGR04409">
    <property type="entry name" value="LptC_YrbK"/>
    <property type="match status" value="1"/>
</dbReference>
<dbReference type="Proteomes" id="UP001321186">
    <property type="component" value="Unassembled WGS sequence"/>
</dbReference>
<name>A0ABT4JGW3_9BACT</name>
<evidence type="ECO:0000313" key="2">
    <source>
        <dbReference type="Proteomes" id="UP001321186"/>
    </source>
</evidence>
<dbReference type="Pfam" id="PF06835">
    <property type="entry name" value="LptC"/>
    <property type="match status" value="1"/>
</dbReference>
<gene>
    <name evidence="1" type="primary">lptC</name>
    <name evidence="1" type="ORF">G9H61_08665</name>
</gene>
<comment type="caution">
    <text evidence="1">The sequence shown here is derived from an EMBL/GenBank/DDBJ whole genome shotgun (WGS) entry which is preliminary data.</text>
</comment>